<feature type="region of interest" description="Disordered" evidence="1">
    <location>
        <begin position="1"/>
        <end position="22"/>
    </location>
</feature>
<feature type="compositionally biased region" description="Polar residues" evidence="1">
    <location>
        <begin position="378"/>
        <end position="404"/>
    </location>
</feature>
<feature type="region of interest" description="Disordered" evidence="1">
    <location>
        <begin position="262"/>
        <end position="404"/>
    </location>
</feature>
<sequence length="442" mass="49507">MPNLDPLQFPTLGGGSDPPPLPITRVRQYNIASNTYSKPPRTNEELLLRTTAPHAIAINTLSHSFTDISSRDRNAHRFEQTFRKFASDAAKFYIPHGVISLDFHQKAGWVEIGFKNRTLRDQALEIPLIHEGQIFQPIRTYSKWEAVIKIIFEALPMDDEIGIGKALEDRLRTFLEEYGEVVKVTILQDDPENPGIFLHKAVAILIPNENILPKKGEEHLGLVAIPRNLVLLDKYTVEVNPDRCPRRCTRCREIGHAPNQCPKYGKQPPKSHQPFTPTNQPNPPIGMKRHRGPMDKWIIPAPPNSSTNLPTMNPPRSPPAKTEDTTSNITNKSNVNPFITVTKKFPTSKSPSPIKTPPIHTDNRFDALIQPAPPTKTPPIQTDNRSDAPTQSIHPTSSDSATTSNKLNHLIETMDFDYDGLQQLGCSSPDLPSLEELMDTNE</sequence>
<evidence type="ECO:0000313" key="2">
    <source>
        <dbReference type="EMBL" id="KXN64701.1"/>
    </source>
</evidence>
<dbReference type="Proteomes" id="UP000070444">
    <property type="component" value="Unassembled WGS sequence"/>
</dbReference>
<evidence type="ECO:0000313" key="3">
    <source>
        <dbReference type="Proteomes" id="UP000070444"/>
    </source>
</evidence>
<evidence type="ECO:0000256" key="1">
    <source>
        <dbReference type="SAM" id="MobiDB-lite"/>
    </source>
</evidence>
<keyword evidence="3" id="KW-1185">Reference proteome</keyword>
<dbReference type="EMBL" id="KQ965260">
    <property type="protein sequence ID" value="KXN64701.1"/>
    <property type="molecule type" value="Genomic_DNA"/>
</dbReference>
<proteinExistence type="predicted"/>
<reference evidence="2 3" key="1">
    <citation type="journal article" date="2015" name="Genome Biol. Evol.">
        <title>Phylogenomic analyses indicate that early fungi evolved digesting cell walls of algal ancestors of land plants.</title>
        <authorList>
            <person name="Chang Y."/>
            <person name="Wang S."/>
            <person name="Sekimoto S."/>
            <person name="Aerts A.L."/>
            <person name="Choi C."/>
            <person name="Clum A."/>
            <person name="LaButti K.M."/>
            <person name="Lindquist E.A."/>
            <person name="Yee Ngan C."/>
            <person name="Ohm R.A."/>
            <person name="Salamov A.A."/>
            <person name="Grigoriev I.V."/>
            <person name="Spatafora J.W."/>
            <person name="Berbee M.L."/>
        </authorList>
    </citation>
    <scope>NUCLEOTIDE SEQUENCE [LARGE SCALE GENOMIC DNA]</scope>
    <source>
        <strain evidence="2 3">NRRL 28638</strain>
    </source>
</reference>
<protein>
    <submittedName>
        <fullName evidence="2">Uncharacterized protein</fullName>
    </submittedName>
</protein>
<feature type="compositionally biased region" description="Polar residues" evidence="1">
    <location>
        <begin position="325"/>
        <end position="339"/>
    </location>
</feature>
<accession>A0A137NPP8</accession>
<feature type="compositionally biased region" description="Low complexity" evidence="1">
    <location>
        <begin position="342"/>
        <end position="359"/>
    </location>
</feature>
<name>A0A137NPP8_CONC2</name>
<gene>
    <name evidence="2" type="ORF">CONCODRAFT_14100</name>
</gene>
<organism evidence="2 3">
    <name type="scientific">Conidiobolus coronatus (strain ATCC 28846 / CBS 209.66 / NRRL 28638)</name>
    <name type="common">Delacroixia coronata</name>
    <dbReference type="NCBI Taxonomy" id="796925"/>
    <lineage>
        <taxon>Eukaryota</taxon>
        <taxon>Fungi</taxon>
        <taxon>Fungi incertae sedis</taxon>
        <taxon>Zoopagomycota</taxon>
        <taxon>Entomophthoromycotina</taxon>
        <taxon>Entomophthoromycetes</taxon>
        <taxon>Entomophthorales</taxon>
        <taxon>Ancylistaceae</taxon>
        <taxon>Conidiobolus</taxon>
    </lineage>
</organism>
<dbReference type="AlphaFoldDB" id="A0A137NPP8"/>